<dbReference type="Gene3D" id="1.25.40.10">
    <property type="entry name" value="Tetratricopeptide repeat domain"/>
    <property type="match status" value="1"/>
</dbReference>
<dbReference type="STRING" id="391625.PPSIR1_29638"/>
<sequence length="565" mass="62442">MGWDDIEAVEAGLERPVHYGCHEFRDDSERVIAGRAHPELERLYAGHLAFCSDCQGYHHRLEAVYRRPQRVPKVEGFAREKEFRGILERTRAAKGEQSRGVQRFVDSASVGMLGVAATVLVAALAIPSVGDHLFGDPIAHQVELSNELASRFDDAVQIPARRSGIGHQAQSFGRIVGGDAQFFDDEGNAVTGDSLTVGTQINTGESSLQVALLGRLLANFQPQTTARWHAASPSLVEVGLVSGTLAIRYDRQPDDPILQVRTPTALVRVVGTVFTVHVDDFGNTSVAVLRGKVEVLDPIDGRSLGEVEAGFDFDVEHSTYRDVGRREVAAALPLSERSQLVVAIAEDGDLIIDEASMDPGQIPQSWTVPGLSDDPGQRTLDRVFSDDVDADALVVANATRRRPDKARNARNAEPRERRGPDQWVLDELAEAEAERSLSIDLELERCRDLYADGETRFRAARCLSDFMKDYGREPEAVEGLLLLGTLRMDFAHDYQSATRNIEEFLRRAPSHPKAELARYQLVLAAIDAGYIDRAISRSRHYLSLYPDGQYVGRILQRFPELKSAL</sequence>
<dbReference type="Proteomes" id="UP000005801">
    <property type="component" value="Unassembled WGS sequence"/>
</dbReference>
<proteinExistence type="predicted"/>
<feature type="region of interest" description="Disordered" evidence="1">
    <location>
        <begin position="401"/>
        <end position="421"/>
    </location>
</feature>
<dbReference type="Gene3D" id="2.60.120.1440">
    <property type="match status" value="1"/>
</dbReference>
<feature type="compositionally biased region" description="Basic and acidic residues" evidence="1">
    <location>
        <begin position="405"/>
        <end position="420"/>
    </location>
</feature>
<evidence type="ECO:0000259" key="2">
    <source>
        <dbReference type="Pfam" id="PF04773"/>
    </source>
</evidence>
<dbReference type="EC" id="5.4.2.-" evidence="3"/>
<keyword evidence="4" id="KW-1185">Reference proteome</keyword>
<dbReference type="EMBL" id="ABCS01000028">
    <property type="protein sequence ID" value="EDM78697.1"/>
    <property type="molecule type" value="Genomic_DNA"/>
</dbReference>
<evidence type="ECO:0000313" key="4">
    <source>
        <dbReference type="Proteomes" id="UP000005801"/>
    </source>
</evidence>
<gene>
    <name evidence="3" type="ORF">PPSIR1_29638</name>
</gene>
<dbReference type="InterPro" id="IPR011990">
    <property type="entry name" value="TPR-like_helical_dom_sf"/>
</dbReference>
<evidence type="ECO:0000256" key="1">
    <source>
        <dbReference type="SAM" id="MobiDB-lite"/>
    </source>
</evidence>
<reference evidence="3 4" key="1">
    <citation type="submission" date="2007-06" db="EMBL/GenBank/DDBJ databases">
        <authorList>
            <person name="Shimkets L."/>
            <person name="Ferriera S."/>
            <person name="Johnson J."/>
            <person name="Kravitz S."/>
            <person name="Beeson K."/>
            <person name="Sutton G."/>
            <person name="Rogers Y.-H."/>
            <person name="Friedman R."/>
            <person name="Frazier M."/>
            <person name="Venter J.C."/>
        </authorList>
    </citation>
    <scope>NUCLEOTIDE SEQUENCE [LARGE SCALE GENOMIC DNA]</scope>
    <source>
        <strain evidence="3 4">SIR-1</strain>
    </source>
</reference>
<evidence type="ECO:0000313" key="3">
    <source>
        <dbReference type="EMBL" id="EDM78697.1"/>
    </source>
</evidence>
<keyword evidence="3" id="KW-0413">Isomerase</keyword>
<comment type="caution">
    <text evidence="3">The sequence shown here is derived from an EMBL/GenBank/DDBJ whole genome shotgun (WGS) entry which is preliminary data.</text>
</comment>
<name>A6G695_9BACT</name>
<dbReference type="Pfam" id="PF04773">
    <property type="entry name" value="FecR"/>
    <property type="match status" value="1"/>
</dbReference>
<protein>
    <submittedName>
        <fullName evidence="3">Phosphoglyceromutase</fullName>
        <ecNumber evidence="3">5.4.2.-</ecNumber>
    </submittedName>
</protein>
<accession>A6G695</accession>
<dbReference type="InterPro" id="IPR006860">
    <property type="entry name" value="FecR"/>
</dbReference>
<dbReference type="GO" id="GO:0016853">
    <property type="term" value="F:isomerase activity"/>
    <property type="evidence" value="ECO:0007669"/>
    <property type="project" value="UniProtKB-KW"/>
</dbReference>
<feature type="domain" description="FecR protein" evidence="2">
    <location>
        <begin position="200"/>
        <end position="294"/>
    </location>
</feature>
<dbReference type="OrthoDB" id="5492947at2"/>
<dbReference type="RefSeq" id="WP_006972244.1">
    <property type="nucleotide sequence ID" value="NZ_ABCS01000028.1"/>
</dbReference>
<organism evidence="3 4">
    <name type="scientific">Plesiocystis pacifica SIR-1</name>
    <dbReference type="NCBI Taxonomy" id="391625"/>
    <lineage>
        <taxon>Bacteria</taxon>
        <taxon>Pseudomonadati</taxon>
        <taxon>Myxococcota</taxon>
        <taxon>Polyangia</taxon>
        <taxon>Nannocystales</taxon>
        <taxon>Nannocystaceae</taxon>
        <taxon>Plesiocystis</taxon>
    </lineage>
</organism>
<dbReference type="AlphaFoldDB" id="A6G695"/>